<proteinExistence type="predicted"/>
<dbReference type="AlphaFoldDB" id="A0A382QGY0"/>
<accession>A0A382QGY0</accession>
<reference evidence="1" key="1">
    <citation type="submission" date="2018-05" db="EMBL/GenBank/DDBJ databases">
        <authorList>
            <person name="Lanie J.A."/>
            <person name="Ng W.-L."/>
            <person name="Kazmierczak K.M."/>
            <person name="Andrzejewski T.M."/>
            <person name="Davidsen T.M."/>
            <person name="Wayne K.J."/>
            <person name="Tettelin H."/>
            <person name="Glass J.I."/>
            <person name="Rusch D."/>
            <person name="Podicherti R."/>
            <person name="Tsui H.-C.T."/>
            <person name="Winkler M.E."/>
        </authorList>
    </citation>
    <scope>NUCLEOTIDE SEQUENCE</scope>
</reference>
<sequence>MNVIDNDNENLKRILETQLLSGS</sequence>
<protein>
    <submittedName>
        <fullName evidence="1">Uncharacterized protein</fullName>
    </submittedName>
</protein>
<organism evidence="1">
    <name type="scientific">marine metagenome</name>
    <dbReference type="NCBI Taxonomy" id="408172"/>
    <lineage>
        <taxon>unclassified sequences</taxon>
        <taxon>metagenomes</taxon>
        <taxon>ecological metagenomes</taxon>
    </lineage>
</organism>
<evidence type="ECO:0000313" key="1">
    <source>
        <dbReference type="EMBL" id="SVC84190.1"/>
    </source>
</evidence>
<gene>
    <name evidence="1" type="ORF">METZ01_LOCUS337044</name>
</gene>
<dbReference type="EMBL" id="UINC01114110">
    <property type="protein sequence ID" value="SVC84190.1"/>
    <property type="molecule type" value="Genomic_DNA"/>
</dbReference>
<name>A0A382QGY0_9ZZZZ</name>